<sequence>MSSKYDEILTVIKRQDQDLKQLHKQDEQIEAKSNTTDIAELRATVDELERRGRCMKLEIHGLSKTDNEELLTKVTEVAKAIGVSELIPRRIGALHRFPTKKGREAGIIICFPSQSERDNWLSKRKTLTEKNSLFMAENVSNATRKLLFATTQASIRLAMSLQEQAQCLSRAGFPQQVIGSVLEGLLKEVNCRGPKSNGHMDSAR</sequence>
<name>A0ACB8DX99_DERSI</name>
<evidence type="ECO:0000313" key="2">
    <source>
        <dbReference type="Proteomes" id="UP000821865"/>
    </source>
</evidence>
<dbReference type="Proteomes" id="UP000821865">
    <property type="component" value="Chromosome 1"/>
</dbReference>
<evidence type="ECO:0000313" key="1">
    <source>
        <dbReference type="EMBL" id="KAH7979057.1"/>
    </source>
</evidence>
<keyword evidence="2" id="KW-1185">Reference proteome</keyword>
<protein>
    <submittedName>
        <fullName evidence="1">Uncharacterized protein</fullName>
    </submittedName>
</protein>
<comment type="caution">
    <text evidence="1">The sequence shown here is derived from an EMBL/GenBank/DDBJ whole genome shotgun (WGS) entry which is preliminary data.</text>
</comment>
<organism evidence="1 2">
    <name type="scientific">Dermacentor silvarum</name>
    <name type="common">Tick</name>
    <dbReference type="NCBI Taxonomy" id="543639"/>
    <lineage>
        <taxon>Eukaryota</taxon>
        <taxon>Metazoa</taxon>
        <taxon>Ecdysozoa</taxon>
        <taxon>Arthropoda</taxon>
        <taxon>Chelicerata</taxon>
        <taxon>Arachnida</taxon>
        <taxon>Acari</taxon>
        <taxon>Parasitiformes</taxon>
        <taxon>Ixodida</taxon>
        <taxon>Ixodoidea</taxon>
        <taxon>Ixodidae</taxon>
        <taxon>Rhipicephalinae</taxon>
        <taxon>Dermacentor</taxon>
    </lineage>
</organism>
<dbReference type="EMBL" id="CM023470">
    <property type="protein sequence ID" value="KAH7979057.1"/>
    <property type="molecule type" value="Genomic_DNA"/>
</dbReference>
<proteinExistence type="predicted"/>
<accession>A0ACB8DX99</accession>
<reference evidence="1" key="1">
    <citation type="submission" date="2020-05" db="EMBL/GenBank/DDBJ databases">
        <title>Large-scale comparative analyses of tick genomes elucidate their genetic diversity and vector capacities.</title>
        <authorList>
            <person name="Jia N."/>
            <person name="Wang J."/>
            <person name="Shi W."/>
            <person name="Du L."/>
            <person name="Sun Y."/>
            <person name="Zhan W."/>
            <person name="Jiang J."/>
            <person name="Wang Q."/>
            <person name="Zhang B."/>
            <person name="Ji P."/>
            <person name="Sakyi L.B."/>
            <person name="Cui X."/>
            <person name="Yuan T."/>
            <person name="Jiang B."/>
            <person name="Yang W."/>
            <person name="Lam T.T.-Y."/>
            <person name="Chang Q."/>
            <person name="Ding S."/>
            <person name="Wang X."/>
            <person name="Zhu J."/>
            <person name="Ruan X."/>
            <person name="Zhao L."/>
            <person name="Wei J."/>
            <person name="Que T."/>
            <person name="Du C."/>
            <person name="Cheng J."/>
            <person name="Dai P."/>
            <person name="Han X."/>
            <person name="Huang E."/>
            <person name="Gao Y."/>
            <person name="Liu J."/>
            <person name="Shao H."/>
            <person name="Ye R."/>
            <person name="Li L."/>
            <person name="Wei W."/>
            <person name="Wang X."/>
            <person name="Wang C."/>
            <person name="Yang T."/>
            <person name="Huo Q."/>
            <person name="Li W."/>
            <person name="Guo W."/>
            <person name="Chen H."/>
            <person name="Zhou L."/>
            <person name="Ni X."/>
            <person name="Tian J."/>
            <person name="Zhou Y."/>
            <person name="Sheng Y."/>
            <person name="Liu T."/>
            <person name="Pan Y."/>
            <person name="Xia L."/>
            <person name="Li J."/>
            <person name="Zhao F."/>
            <person name="Cao W."/>
        </authorList>
    </citation>
    <scope>NUCLEOTIDE SEQUENCE</scope>
    <source>
        <strain evidence="1">Dsil-2018</strain>
    </source>
</reference>
<gene>
    <name evidence="1" type="ORF">HPB49_007942</name>
</gene>